<dbReference type="PANTHER" id="PTHR38846">
    <property type="entry name" value="C3H1-TYPE DOMAIN-CONTAINING PROTEIN"/>
    <property type="match status" value="1"/>
</dbReference>
<evidence type="ECO:0000313" key="2">
    <source>
        <dbReference type="Proteomes" id="UP001303760"/>
    </source>
</evidence>
<reference evidence="1" key="2">
    <citation type="submission" date="2023-05" db="EMBL/GenBank/DDBJ databases">
        <authorList>
            <consortium name="Lawrence Berkeley National Laboratory"/>
            <person name="Steindorff A."/>
            <person name="Hensen N."/>
            <person name="Bonometti L."/>
            <person name="Westerberg I."/>
            <person name="Brannstrom I.O."/>
            <person name="Guillou S."/>
            <person name="Cros-Aarteil S."/>
            <person name="Calhoun S."/>
            <person name="Haridas S."/>
            <person name="Kuo A."/>
            <person name="Mondo S."/>
            <person name="Pangilinan J."/>
            <person name="Riley R."/>
            <person name="Labutti K."/>
            <person name="Andreopoulos B."/>
            <person name="Lipzen A."/>
            <person name="Chen C."/>
            <person name="Yanf M."/>
            <person name="Daum C."/>
            <person name="Ng V."/>
            <person name="Clum A."/>
            <person name="Ohm R."/>
            <person name="Martin F."/>
            <person name="Silar P."/>
            <person name="Natvig D."/>
            <person name="Lalanne C."/>
            <person name="Gautier V."/>
            <person name="Ament-Velasquez S.L."/>
            <person name="Kruys A."/>
            <person name="Hutchinson M.I."/>
            <person name="Powell A.J."/>
            <person name="Barry K."/>
            <person name="Miller A.N."/>
            <person name="Grigoriev I.V."/>
            <person name="Debuchy R."/>
            <person name="Gladieux P."/>
            <person name="Thoren M.H."/>
            <person name="Johannesson H."/>
        </authorList>
    </citation>
    <scope>NUCLEOTIDE SEQUENCE</scope>
    <source>
        <strain evidence="1">CBS 532.94</strain>
    </source>
</reference>
<protein>
    <submittedName>
        <fullName evidence="1">Uncharacterized protein</fullName>
    </submittedName>
</protein>
<organism evidence="1 2">
    <name type="scientific">Achaetomium macrosporum</name>
    <dbReference type="NCBI Taxonomy" id="79813"/>
    <lineage>
        <taxon>Eukaryota</taxon>
        <taxon>Fungi</taxon>
        <taxon>Dikarya</taxon>
        <taxon>Ascomycota</taxon>
        <taxon>Pezizomycotina</taxon>
        <taxon>Sordariomycetes</taxon>
        <taxon>Sordariomycetidae</taxon>
        <taxon>Sordariales</taxon>
        <taxon>Chaetomiaceae</taxon>
        <taxon>Achaetomium</taxon>
    </lineage>
</organism>
<dbReference type="PANTHER" id="PTHR38846:SF1">
    <property type="entry name" value="C3H1-TYPE DOMAIN-CONTAINING PROTEIN"/>
    <property type="match status" value="1"/>
</dbReference>
<dbReference type="Proteomes" id="UP001303760">
    <property type="component" value="Unassembled WGS sequence"/>
</dbReference>
<dbReference type="EMBL" id="MU860030">
    <property type="protein sequence ID" value="KAK4240918.1"/>
    <property type="molecule type" value="Genomic_DNA"/>
</dbReference>
<name>A0AAN7HEH9_9PEZI</name>
<comment type="caution">
    <text evidence="1">The sequence shown here is derived from an EMBL/GenBank/DDBJ whole genome shotgun (WGS) entry which is preliminary data.</text>
</comment>
<gene>
    <name evidence="1" type="ORF">C8A03DRAFT_12760</name>
</gene>
<proteinExistence type="predicted"/>
<reference evidence="1" key="1">
    <citation type="journal article" date="2023" name="Mol. Phylogenet. Evol.">
        <title>Genome-scale phylogeny and comparative genomics of the fungal order Sordariales.</title>
        <authorList>
            <person name="Hensen N."/>
            <person name="Bonometti L."/>
            <person name="Westerberg I."/>
            <person name="Brannstrom I.O."/>
            <person name="Guillou S."/>
            <person name="Cros-Aarteil S."/>
            <person name="Calhoun S."/>
            <person name="Haridas S."/>
            <person name="Kuo A."/>
            <person name="Mondo S."/>
            <person name="Pangilinan J."/>
            <person name="Riley R."/>
            <person name="LaButti K."/>
            <person name="Andreopoulos B."/>
            <person name="Lipzen A."/>
            <person name="Chen C."/>
            <person name="Yan M."/>
            <person name="Daum C."/>
            <person name="Ng V."/>
            <person name="Clum A."/>
            <person name="Steindorff A."/>
            <person name="Ohm R.A."/>
            <person name="Martin F."/>
            <person name="Silar P."/>
            <person name="Natvig D.O."/>
            <person name="Lalanne C."/>
            <person name="Gautier V."/>
            <person name="Ament-Velasquez S.L."/>
            <person name="Kruys A."/>
            <person name="Hutchinson M.I."/>
            <person name="Powell A.J."/>
            <person name="Barry K."/>
            <person name="Miller A.N."/>
            <person name="Grigoriev I.V."/>
            <person name="Debuchy R."/>
            <person name="Gladieux P."/>
            <person name="Hiltunen Thoren M."/>
            <person name="Johannesson H."/>
        </authorList>
    </citation>
    <scope>NUCLEOTIDE SEQUENCE</scope>
    <source>
        <strain evidence="1">CBS 532.94</strain>
    </source>
</reference>
<accession>A0AAN7HEH9</accession>
<dbReference type="AlphaFoldDB" id="A0AAN7HEH9"/>
<evidence type="ECO:0000313" key="1">
    <source>
        <dbReference type="EMBL" id="KAK4240918.1"/>
    </source>
</evidence>
<sequence>MGKKKTRSIVQEFNDYFGTGTLDDWQRLCRDVGLEGDLSSITKCRKALRTVHVNIHDLVDAVKQGQRPRRFRNAQELAEYTLRTRKIYPKRFVKEMGPVKALLRNIL</sequence>
<keyword evidence="2" id="KW-1185">Reference proteome</keyword>